<dbReference type="SMART" id="SM00478">
    <property type="entry name" value="ENDO3c"/>
    <property type="match status" value="1"/>
</dbReference>
<keyword evidence="6" id="KW-0004">4Fe-4S</keyword>
<dbReference type="GO" id="GO:0046872">
    <property type="term" value="F:metal ion binding"/>
    <property type="evidence" value="ECO:0007669"/>
    <property type="project" value="UniProtKB-UniRule"/>
</dbReference>
<evidence type="ECO:0000256" key="13">
    <source>
        <dbReference type="ARBA" id="ARBA00023295"/>
    </source>
</evidence>
<dbReference type="InterPro" id="IPR023170">
    <property type="entry name" value="HhH_base_excis_C"/>
</dbReference>
<dbReference type="RefSeq" id="WP_113658716.1">
    <property type="nucleotide sequence ID" value="NZ_KZ845666.1"/>
</dbReference>
<dbReference type="Gene3D" id="1.10.1670.10">
    <property type="entry name" value="Helix-hairpin-Helix base-excision DNA repair enzymes (C-terminal)"/>
    <property type="match status" value="1"/>
</dbReference>
<dbReference type="Gene3D" id="3.90.79.10">
    <property type="entry name" value="Nucleoside Triphosphate Pyrophosphohydrolase"/>
    <property type="match status" value="1"/>
</dbReference>
<dbReference type="InterPro" id="IPR003265">
    <property type="entry name" value="HhH-GPD_domain"/>
</dbReference>
<dbReference type="GO" id="GO:0006298">
    <property type="term" value="P:mismatch repair"/>
    <property type="evidence" value="ECO:0007669"/>
    <property type="project" value="TreeGrafter"/>
</dbReference>
<evidence type="ECO:0000259" key="15">
    <source>
        <dbReference type="SMART" id="SM00478"/>
    </source>
</evidence>
<reference evidence="16 17" key="1">
    <citation type="submission" date="2018-06" db="EMBL/GenBank/DDBJ databases">
        <title>Thermoflavimicrobium daqus sp. nov., a thermophilic microbe isolated from Moutai-flavour Daqu.</title>
        <authorList>
            <person name="Wang X."/>
            <person name="Zhou H."/>
        </authorList>
    </citation>
    <scope>NUCLEOTIDE SEQUENCE [LARGE SCALE GENOMIC DNA]</scope>
    <source>
        <strain evidence="16 17">FBKL4.011</strain>
    </source>
</reference>
<reference evidence="16 17" key="2">
    <citation type="submission" date="2018-06" db="EMBL/GenBank/DDBJ databases">
        <authorList>
            <person name="Zhirakovskaya E."/>
        </authorList>
    </citation>
    <scope>NUCLEOTIDE SEQUENCE [LARGE SCALE GENOMIC DNA]</scope>
    <source>
        <strain evidence="16 17">FBKL4.011</strain>
    </source>
</reference>
<evidence type="ECO:0000256" key="4">
    <source>
        <dbReference type="ARBA" id="ARBA00012045"/>
    </source>
</evidence>
<evidence type="ECO:0000313" key="16">
    <source>
        <dbReference type="EMBL" id="RAL24346.1"/>
    </source>
</evidence>
<keyword evidence="11" id="KW-0411">Iron-sulfur</keyword>
<gene>
    <name evidence="16" type="primary">mutY</name>
    <name evidence="16" type="ORF">DL897_08445</name>
</gene>
<dbReference type="Pfam" id="PF14815">
    <property type="entry name" value="NUDIX_4"/>
    <property type="match status" value="1"/>
</dbReference>
<dbReference type="InterPro" id="IPR005760">
    <property type="entry name" value="A/G_AdeGlyc_MutY"/>
</dbReference>
<dbReference type="GO" id="GO:0006284">
    <property type="term" value="P:base-excision repair"/>
    <property type="evidence" value="ECO:0007669"/>
    <property type="project" value="UniProtKB-UniRule"/>
</dbReference>
<evidence type="ECO:0000256" key="8">
    <source>
        <dbReference type="ARBA" id="ARBA00022763"/>
    </source>
</evidence>
<dbReference type="FunFam" id="1.10.340.30:FF:000002">
    <property type="entry name" value="Adenine DNA glycosylase"/>
    <property type="match status" value="1"/>
</dbReference>
<feature type="domain" description="HhH-GPD" evidence="15">
    <location>
        <begin position="55"/>
        <end position="206"/>
    </location>
</feature>
<evidence type="ECO:0000256" key="7">
    <source>
        <dbReference type="ARBA" id="ARBA00022723"/>
    </source>
</evidence>
<evidence type="ECO:0000256" key="5">
    <source>
        <dbReference type="ARBA" id="ARBA00022023"/>
    </source>
</evidence>
<evidence type="ECO:0000256" key="6">
    <source>
        <dbReference type="ARBA" id="ARBA00022485"/>
    </source>
</evidence>
<evidence type="ECO:0000256" key="1">
    <source>
        <dbReference type="ARBA" id="ARBA00000843"/>
    </source>
</evidence>
<dbReference type="PANTHER" id="PTHR42944:SF1">
    <property type="entry name" value="ADENINE DNA GLYCOSYLASE"/>
    <property type="match status" value="1"/>
</dbReference>
<accession>A0A364K4S1</accession>
<keyword evidence="8 14" id="KW-0227">DNA damage</keyword>
<dbReference type="GO" id="GO:0051539">
    <property type="term" value="F:4 iron, 4 sulfur cluster binding"/>
    <property type="evidence" value="ECO:0007669"/>
    <property type="project" value="UniProtKB-UniRule"/>
</dbReference>
<evidence type="ECO:0000313" key="17">
    <source>
        <dbReference type="Proteomes" id="UP000251213"/>
    </source>
</evidence>
<dbReference type="GO" id="GO:0034039">
    <property type="term" value="F:8-oxo-7,8-dihydroguanine DNA N-glycosylase activity"/>
    <property type="evidence" value="ECO:0007669"/>
    <property type="project" value="TreeGrafter"/>
</dbReference>
<dbReference type="FunFam" id="1.10.1670.10:FF:000002">
    <property type="entry name" value="Adenine DNA glycosylase"/>
    <property type="match status" value="1"/>
</dbReference>
<evidence type="ECO:0000256" key="10">
    <source>
        <dbReference type="ARBA" id="ARBA00023004"/>
    </source>
</evidence>
<dbReference type="Proteomes" id="UP000251213">
    <property type="component" value="Unassembled WGS sequence"/>
</dbReference>
<dbReference type="SUPFAM" id="SSF55811">
    <property type="entry name" value="Nudix"/>
    <property type="match status" value="1"/>
</dbReference>
<keyword evidence="13 14" id="KW-0326">Glycosidase</keyword>
<name>A0A364K4S1_9BACL</name>
<dbReference type="NCBIfam" id="TIGR01084">
    <property type="entry name" value="mutY"/>
    <property type="match status" value="1"/>
</dbReference>
<dbReference type="GO" id="GO:0035485">
    <property type="term" value="F:adenine/guanine mispair binding"/>
    <property type="evidence" value="ECO:0007669"/>
    <property type="project" value="TreeGrafter"/>
</dbReference>
<dbReference type="Pfam" id="PF00730">
    <property type="entry name" value="HhH-GPD"/>
    <property type="match status" value="1"/>
</dbReference>
<keyword evidence="7" id="KW-0479">Metal-binding</keyword>
<dbReference type="AlphaFoldDB" id="A0A364K4S1"/>
<dbReference type="InterPro" id="IPR044298">
    <property type="entry name" value="MIG/MutY"/>
</dbReference>
<dbReference type="InterPro" id="IPR015797">
    <property type="entry name" value="NUDIX_hydrolase-like_dom_sf"/>
</dbReference>
<dbReference type="InterPro" id="IPR011257">
    <property type="entry name" value="DNA_glycosylase"/>
</dbReference>
<dbReference type="Gene3D" id="1.10.340.30">
    <property type="entry name" value="Hypothetical protein, domain 2"/>
    <property type="match status" value="1"/>
</dbReference>
<dbReference type="CDD" id="cd03431">
    <property type="entry name" value="NUDIX_DNA_Glycosylase_C-MutY"/>
    <property type="match status" value="1"/>
</dbReference>
<protein>
    <recommendedName>
        <fullName evidence="5 14">Adenine DNA glycosylase</fullName>
        <ecNumber evidence="4 14">3.2.2.31</ecNumber>
    </recommendedName>
</protein>
<evidence type="ECO:0000256" key="2">
    <source>
        <dbReference type="ARBA" id="ARBA00002933"/>
    </source>
</evidence>
<dbReference type="OrthoDB" id="9802365at2"/>
<comment type="similarity">
    <text evidence="3 14">Belongs to the Nth/MutY family.</text>
</comment>
<dbReference type="EC" id="3.2.2.31" evidence="4 14"/>
<keyword evidence="17" id="KW-1185">Reference proteome</keyword>
<organism evidence="16 17">
    <name type="scientific">Thermoflavimicrobium daqui</name>
    <dbReference type="NCBI Taxonomy" id="2137476"/>
    <lineage>
        <taxon>Bacteria</taxon>
        <taxon>Bacillati</taxon>
        <taxon>Bacillota</taxon>
        <taxon>Bacilli</taxon>
        <taxon>Bacillales</taxon>
        <taxon>Thermoactinomycetaceae</taxon>
        <taxon>Thermoflavimicrobium</taxon>
    </lineage>
</organism>
<sequence length="366" mass="41859">MIRKKNHKNLTINLPPKETIQVIQKELLDWYNQNQRDLPWRINKDPYRIWVSEVMLQQTRVDTVIPYYERFMKQFPTLEDLANATDEQVVKAWEGLGYYSRARNLHSAVKEVVEKYAGKVPDQPETISQLKGVGSYTTGAILSIAYNKKVPAVDGNVMRVFSRLFAIKEDIASATTRKKMEYLADSLIPDQAPGDFNQALMELGALVCTPVSPQCLFCPVQSVCHASHQGIQGELPYKKKAKPPLKVPVLFGWITSDSKVLLEKRPNKGLLRGMWALPTWEDVIESKALDTMQKIVIENNWLVKNINIKGNLEHIFSHRHWKISLVTVELIEQGLEPSSNLKWISLDDIEKIALPNVYRKALKMLV</sequence>
<keyword evidence="9" id="KW-0378">Hydrolase</keyword>
<comment type="function">
    <text evidence="2">Adenine glycosylase active on G-A mispairs. MutY also corrects error-prone DNA synthesis past GO lesions which are due to the oxidatively damaged form of guanine: 7,8-dihydro-8-oxoguanine (8-oxo-dGTP).</text>
</comment>
<comment type="cofactor">
    <cofactor evidence="14">
        <name>[4Fe-4S] cluster</name>
        <dbReference type="ChEBI" id="CHEBI:49883"/>
    </cofactor>
    <text evidence="14">Binds 1 [4Fe-4S] cluster.</text>
</comment>
<proteinExistence type="inferred from homology"/>
<evidence type="ECO:0000256" key="9">
    <source>
        <dbReference type="ARBA" id="ARBA00022801"/>
    </source>
</evidence>
<comment type="caution">
    <text evidence="16">The sequence shown here is derived from an EMBL/GenBank/DDBJ whole genome shotgun (WGS) entry which is preliminary data.</text>
</comment>
<evidence type="ECO:0000256" key="12">
    <source>
        <dbReference type="ARBA" id="ARBA00023204"/>
    </source>
</evidence>
<dbReference type="EMBL" id="QJKK01000004">
    <property type="protein sequence ID" value="RAL24346.1"/>
    <property type="molecule type" value="Genomic_DNA"/>
</dbReference>
<dbReference type="CDD" id="cd00056">
    <property type="entry name" value="ENDO3c"/>
    <property type="match status" value="1"/>
</dbReference>
<keyword evidence="10 14" id="KW-0408">Iron</keyword>
<evidence type="ECO:0000256" key="14">
    <source>
        <dbReference type="RuleBase" id="RU365096"/>
    </source>
</evidence>
<keyword evidence="12" id="KW-0234">DNA repair</keyword>
<evidence type="ECO:0000256" key="3">
    <source>
        <dbReference type="ARBA" id="ARBA00008343"/>
    </source>
</evidence>
<dbReference type="InterPro" id="IPR029119">
    <property type="entry name" value="MutY_C"/>
</dbReference>
<comment type="catalytic activity">
    <reaction evidence="1 14">
        <text>Hydrolyzes free adenine bases from 7,8-dihydro-8-oxoguanine:adenine mismatched double-stranded DNA, leaving an apurinic site.</text>
        <dbReference type="EC" id="3.2.2.31"/>
    </reaction>
</comment>
<dbReference type="SUPFAM" id="SSF48150">
    <property type="entry name" value="DNA-glycosylase"/>
    <property type="match status" value="1"/>
</dbReference>
<evidence type="ECO:0000256" key="11">
    <source>
        <dbReference type="ARBA" id="ARBA00023014"/>
    </source>
</evidence>
<dbReference type="GO" id="GO:0000701">
    <property type="term" value="F:purine-specific mismatch base pair DNA N-glycosylase activity"/>
    <property type="evidence" value="ECO:0007669"/>
    <property type="project" value="UniProtKB-EC"/>
</dbReference>
<dbReference type="GO" id="GO:0032357">
    <property type="term" value="F:oxidized purine DNA binding"/>
    <property type="evidence" value="ECO:0007669"/>
    <property type="project" value="TreeGrafter"/>
</dbReference>
<dbReference type="PANTHER" id="PTHR42944">
    <property type="entry name" value="ADENINE DNA GLYCOSYLASE"/>
    <property type="match status" value="1"/>
</dbReference>